<name>A0AAE0ZYQ2_9GAST</name>
<reference evidence="1" key="1">
    <citation type="journal article" date="2023" name="G3 (Bethesda)">
        <title>A reference genome for the long-term kleptoplast-retaining sea slug Elysia crispata morphotype clarki.</title>
        <authorList>
            <person name="Eastman K.E."/>
            <person name="Pendleton A.L."/>
            <person name="Shaikh M.A."/>
            <person name="Suttiyut T."/>
            <person name="Ogas R."/>
            <person name="Tomko P."/>
            <person name="Gavelis G."/>
            <person name="Widhalm J.R."/>
            <person name="Wisecaver J.H."/>
        </authorList>
    </citation>
    <scope>NUCLEOTIDE SEQUENCE</scope>
    <source>
        <strain evidence="1">ECLA1</strain>
    </source>
</reference>
<dbReference type="Proteomes" id="UP001283361">
    <property type="component" value="Unassembled WGS sequence"/>
</dbReference>
<comment type="caution">
    <text evidence="1">The sequence shown here is derived from an EMBL/GenBank/DDBJ whole genome shotgun (WGS) entry which is preliminary data.</text>
</comment>
<dbReference type="EMBL" id="JAWDGP010003056">
    <property type="protein sequence ID" value="KAK3777940.1"/>
    <property type="molecule type" value="Genomic_DNA"/>
</dbReference>
<protein>
    <submittedName>
        <fullName evidence="1">Uncharacterized protein</fullName>
    </submittedName>
</protein>
<gene>
    <name evidence="1" type="ORF">RRG08_050328</name>
</gene>
<evidence type="ECO:0000313" key="1">
    <source>
        <dbReference type="EMBL" id="KAK3777940.1"/>
    </source>
</evidence>
<keyword evidence="2" id="KW-1185">Reference proteome</keyword>
<accession>A0AAE0ZYQ2</accession>
<sequence length="79" mass="9042">METLGRPTREFKLRRVPLLFLRQLYAAVKPQGHETDWVALRTSGACFGERRPEKQGNAFIRVCPHGLSSSWYLLVGDAR</sequence>
<organism evidence="1 2">
    <name type="scientific">Elysia crispata</name>
    <name type="common">lettuce slug</name>
    <dbReference type="NCBI Taxonomy" id="231223"/>
    <lineage>
        <taxon>Eukaryota</taxon>
        <taxon>Metazoa</taxon>
        <taxon>Spiralia</taxon>
        <taxon>Lophotrochozoa</taxon>
        <taxon>Mollusca</taxon>
        <taxon>Gastropoda</taxon>
        <taxon>Heterobranchia</taxon>
        <taxon>Euthyneura</taxon>
        <taxon>Panpulmonata</taxon>
        <taxon>Sacoglossa</taxon>
        <taxon>Placobranchoidea</taxon>
        <taxon>Plakobranchidae</taxon>
        <taxon>Elysia</taxon>
    </lineage>
</organism>
<evidence type="ECO:0000313" key="2">
    <source>
        <dbReference type="Proteomes" id="UP001283361"/>
    </source>
</evidence>
<proteinExistence type="predicted"/>
<dbReference type="AlphaFoldDB" id="A0AAE0ZYQ2"/>